<dbReference type="PANTHER" id="PTHR31225">
    <property type="entry name" value="OS04G0344100 PROTEIN-RELATED"/>
    <property type="match status" value="1"/>
</dbReference>
<dbReference type="SUPFAM" id="SSF48239">
    <property type="entry name" value="Terpenoid cyclases/Protein prenyltransferases"/>
    <property type="match status" value="1"/>
</dbReference>
<evidence type="ECO:0000313" key="6">
    <source>
        <dbReference type="EMBL" id="GMN30428.1"/>
    </source>
</evidence>
<comment type="caution">
    <text evidence="7">The sequence shown here is derived from an EMBL/GenBank/DDBJ whole genome shotgun (WGS) entry which is preliminary data.</text>
</comment>
<evidence type="ECO:0000256" key="1">
    <source>
        <dbReference type="ARBA" id="ARBA00001946"/>
    </source>
</evidence>
<dbReference type="GO" id="GO:0016114">
    <property type="term" value="P:terpenoid biosynthetic process"/>
    <property type="evidence" value="ECO:0007669"/>
    <property type="project" value="InterPro"/>
</dbReference>
<evidence type="ECO:0000259" key="5">
    <source>
        <dbReference type="Pfam" id="PF03936"/>
    </source>
</evidence>
<comment type="cofactor">
    <cofactor evidence="1">
        <name>Mg(2+)</name>
        <dbReference type="ChEBI" id="CHEBI:18420"/>
    </cofactor>
</comment>
<dbReference type="InterPro" id="IPR005630">
    <property type="entry name" value="Terpene_synthase_metal-bd"/>
</dbReference>
<keyword evidence="2" id="KW-0479">Metal-binding</keyword>
<dbReference type="InterPro" id="IPR008949">
    <property type="entry name" value="Isoprenoid_synthase_dom_sf"/>
</dbReference>
<organism evidence="7 8">
    <name type="scientific">Ficus carica</name>
    <name type="common">Common fig</name>
    <dbReference type="NCBI Taxonomy" id="3494"/>
    <lineage>
        <taxon>Eukaryota</taxon>
        <taxon>Viridiplantae</taxon>
        <taxon>Streptophyta</taxon>
        <taxon>Embryophyta</taxon>
        <taxon>Tracheophyta</taxon>
        <taxon>Spermatophyta</taxon>
        <taxon>Magnoliopsida</taxon>
        <taxon>eudicotyledons</taxon>
        <taxon>Gunneridae</taxon>
        <taxon>Pentapetalae</taxon>
        <taxon>rosids</taxon>
        <taxon>fabids</taxon>
        <taxon>Rosales</taxon>
        <taxon>Moraceae</taxon>
        <taxon>Ficeae</taxon>
        <taxon>Ficus</taxon>
    </lineage>
</organism>
<protein>
    <submittedName>
        <fullName evidence="7">Uncharacterized protein</fullName>
    </submittedName>
</protein>
<dbReference type="InterPro" id="IPR050148">
    <property type="entry name" value="Terpene_synthase-like"/>
</dbReference>
<keyword evidence="3" id="KW-0460">Magnesium</keyword>
<evidence type="ECO:0000256" key="3">
    <source>
        <dbReference type="ARBA" id="ARBA00022842"/>
    </source>
</evidence>
<dbReference type="InterPro" id="IPR036965">
    <property type="entry name" value="Terpene_synth_N_sf"/>
</dbReference>
<dbReference type="EMBL" id="BTGU01005825">
    <property type="protein sequence ID" value="GMN30785.1"/>
    <property type="molecule type" value="Genomic_DNA"/>
</dbReference>
<dbReference type="EMBL" id="BTGU01005804">
    <property type="protein sequence ID" value="GMN30428.1"/>
    <property type="molecule type" value="Genomic_DNA"/>
</dbReference>
<dbReference type="AlphaFoldDB" id="A0AA87ZDY2"/>
<evidence type="ECO:0000313" key="8">
    <source>
        <dbReference type="Proteomes" id="UP001187192"/>
    </source>
</evidence>
<dbReference type="InterPro" id="IPR001906">
    <property type="entry name" value="Terpene_synth_N"/>
</dbReference>
<feature type="domain" description="Terpene synthase metal-binding" evidence="5">
    <location>
        <begin position="193"/>
        <end position="303"/>
    </location>
</feature>
<evidence type="ECO:0000259" key="4">
    <source>
        <dbReference type="Pfam" id="PF01397"/>
    </source>
</evidence>
<reference evidence="7" key="1">
    <citation type="submission" date="2023-07" db="EMBL/GenBank/DDBJ databases">
        <title>draft genome sequence of fig (Ficus carica).</title>
        <authorList>
            <person name="Takahashi T."/>
            <person name="Nishimura K."/>
        </authorList>
    </citation>
    <scope>NUCLEOTIDE SEQUENCE</scope>
</reference>
<sequence length="368" mass="42972">MDPLAKLEQIDMLQRLGLSYHFEEEINNLLKGIHSSDFGKDTWKDNLHATSLKFRLLRQHEYWVPQGETILEEARNFTSKHLKDFVSNNKEENYLSTLVGHALEVPVQWRVPRVEARWFIDLCRNKHIDLNPTFLELAILDFNIVQSTHQQELKELYRDISTKIFLLLTVVDDTYDSYGTLDELERFTHAFQRWYYGGNTPTFEEYLENGWLSIAAPIVLVIAYVCVTNHVTEEAMKVMEQYPSIIRQASIIGRLTNDLSTLPFELEKGNVPTSIHCYMNEFGASDAEARQHIKFVIDETWKQMNKDRVENSTFSHTFMDICTNLARMTMWFYDGRDGFGIQYQCKTKDCASLLLLNSIPFGHEDQDD</sequence>
<dbReference type="PANTHER" id="PTHR31225:SF9">
    <property type="entry name" value="TERPENE SYNTHASE 10"/>
    <property type="match status" value="1"/>
</dbReference>
<proteinExistence type="predicted"/>
<dbReference type="Proteomes" id="UP001187192">
    <property type="component" value="Unassembled WGS sequence"/>
</dbReference>
<dbReference type="Pfam" id="PF03936">
    <property type="entry name" value="Terpene_synth_C"/>
    <property type="match status" value="1"/>
</dbReference>
<dbReference type="Pfam" id="PF01397">
    <property type="entry name" value="Terpene_synth"/>
    <property type="match status" value="1"/>
</dbReference>
<accession>A0AA87ZDY2</accession>
<dbReference type="InterPro" id="IPR008930">
    <property type="entry name" value="Terpenoid_cyclase/PrenylTrfase"/>
</dbReference>
<dbReference type="GO" id="GO:0000287">
    <property type="term" value="F:magnesium ion binding"/>
    <property type="evidence" value="ECO:0007669"/>
    <property type="project" value="InterPro"/>
</dbReference>
<evidence type="ECO:0000313" key="7">
    <source>
        <dbReference type="EMBL" id="GMN30785.1"/>
    </source>
</evidence>
<dbReference type="Gene3D" id="1.10.600.10">
    <property type="entry name" value="Farnesyl Diphosphate Synthase"/>
    <property type="match status" value="2"/>
</dbReference>
<feature type="domain" description="Terpene synthase N-terminal" evidence="4">
    <location>
        <begin position="5"/>
        <end position="66"/>
    </location>
</feature>
<evidence type="ECO:0000256" key="2">
    <source>
        <dbReference type="ARBA" id="ARBA00022723"/>
    </source>
</evidence>
<dbReference type="SUPFAM" id="SSF48576">
    <property type="entry name" value="Terpenoid synthases"/>
    <property type="match status" value="1"/>
</dbReference>
<dbReference type="GO" id="GO:0010333">
    <property type="term" value="F:terpene synthase activity"/>
    <property type="evidence" value="ECO:0007669"/>
    <property type="project" value="InterPro"/>
</dbReference>
<gene>
    <name evidence="6" type="ORF">TIFTF001_048013</name>
    <name evidence="7" type="ORF">TIFTF001_048041</name>
</gene>
<name>A0AA87ZDY2_FICCA</name>
<dbReference type="Gene3D" id="1.50.10.130">
    <property type="entry name" value="Terpene synthase, N-terminal domain"/>
    <property type="match status" value="2"/>
</dbReference>
<keyword evidence="8" id="KW-1185">Reference proteome</keyword>